<dbReference type="GO" id="GO:0005992">
    <property type="term" value="P:trehalose biosynthetic process"/>
    <property type="evidence" value="ECO:0007669"/>
    <property type="project" value="UniProtKB-UniPathway"/>
</dbReference>
<dbReference type="UniPathway" id="UPA00299"/>
<sequence length="245" mass="26065">MHGLPRLTLSHALFLDFDGTLVDIASQPDAVRVQEGTVQALAVLNQSLQGALAIVTGRTLADIDYYLAPLKLTVASEHGAHLRLAGEAASSTPEASVALDAAAQRLAHALLEYPDLLLETKTSGLALHYRNAPLLEPVCSALMSELARELPGMELLRGKCVLELKPAGKDKGRAVLELMRLPTFAGRTPIFVGDDITDEAAFTAVQQSRGIGVKIGAGESHALERCESPAQVCEWLRISSGAITR</sequence>
<dbReference type="InterPro" id="IPR036412">
    <property type="entry name" value="HAD-like_sf"/>
</dbReference>
<dbReference type="NCBIfam" id="TIGR00685">
    <property type="entry name" value="T6PP"/>
    <property type="match status" value="1"/>
</dbReference>
<keyword evidence="4" id="KW-0479">Metal-binding</keyword>
<dbReference type="GO" id="GO:0046872">
    <property type="term" value="F:metal ion binding"/>
    <property type="evidence" value="ECO:0007669"/>
    <property type="project" value="UniProtKB-KW"/>
</dbReference>
<reference evidence="5 6" key="1">
    <citation type="submission" date="2020-08" db="EMBL/GenBank/DDBJ databases">
        <title>Genome sequence of Diaphorobacter aerolatus KACC 16536T.</title>
        <authorList>
            <person name="Hyun D.-W."/>
            <person name="Bae J.-W."/>
        </authorList>
    </citation>
    <scope>NUCLEOTIDE SEQUENCE [LARGE SCALE GENOMIC DNA]</scope>
    <source>
        <strain evidence="5 6">KACC 16536</strain>
    </source>
</reference>
<dbReference type="PANTHER" id="PTHR43768">
    <property type="entry name" value="TREHALOSE 6-PHOSPHATE PHOSPHATASE"/>
    <property type="match status" value="1"/>
</dbReference>
<name>A0A7H0GNZ4_9BURK</name>
<evidence type="ECO:0000313" key="6">
    <source>
        <dbReference type="Proteomes" id="UP000516028"/>
    </source>
</evidence>
<evidence type="ECO:0000256" key="2">
    <source>
        <dbReference type="ARBA" id="ARBA00008770"/>
    </source>
</evidence>
<keyword evidence="3 4" id="KW-0378">Hydrolase</keyword>
<dbReference type="InterPro" id="IPR023214">
    <property type="entry name" value="HAD_sf"/>
</dbReference>
<organism evidence="5 6">
    <name type="scientific">Diaphorobacter aerolatus</name>
    <dbReference type="NCBI Taxonomy" id="1288495"/>
    <lineage>
        <taxon>Bacteria</taxon>
        <taxon>Pseudomonadati</taxon>
        <taxon>Pseudomonadota</taxon>
        <taxon>Betaproteobacteria</taxon>
        <taxon>Burkholderiales</taxon>
        <taxon>Comamonadaceae</taxon>
        <taxon>Diaphorobacter</taxon>
    </lineage>
</organism>
<evidence type="ECO:0000313" key="5">
    <source>
        <dbReference type="EMBL" id="QNP50010.1"/>
    </source>
</evidence>
<dbReference type="GO" id="GO:0004805">
    <property type="term" value="F:trehalose-phosphatase activity"/>
    <property type="evidence" value="ECO:0007669"/>
    <property type="project" value="UniProtKB-EC"/>
</dbReference>
<dbReference type="InterPro" id="IPR003337">
    <property type="entry name" value="Trehalose_PPase"/>
</dbReference>
<keyword evidence="4" id="KW-0460">Magnesium</keyword>
<accession>A0A7H0GNZ4</accession>
<dbReference type="Gene3D" id="3.30.70.1020">
    <property type="entry name" value="Trehalose-6-phosphate phosphatase related protein, domain 2"/>
    <property type="match status" value="1"/>
</dbReference>
<dbReference type="Gene3D" id="3.40.50.1000">
    <property type="entry name" value="HAD superfamily/HAD-like"/>
    <property type="match status" value="1"/>
</dbReference>
<evidence type="ECO:0000256" key="4">
    <source>
        <dbReference type="RuleBase" id="RU361117"/>
    </source>
</evidence>
<comment type="catalytic activity">
    <reaction evidence="4">
        <text>alpha,alpha-trehalose 6-phosphate + H2O = alpha,alpha-trehalose + phosphate</text>
        <dbReference type="Rhea" id="RHEA:23420"/>
        <dbReference type="ChEBI" id="CHEBI:15377"/>
        <dbReference type="ChEBI" id="CHEBI:16551"/>
        <dbReference type="ChEBI" id="CHEBI:43474"/>
        <dbReference type="ChEBI" id="CHEBI:58429"/>
        <dbReference type="EC" id="3.1.3.12"/>
    </reaction>
</comment>
<dbReference type="PANTHER" id="PTHR43768:SF3">
    <property type="entry name" value="TREHALOSE 6-PHOSPHATE PHOSPHATASE"/>
    <property type="match status" value="1"/>
</dbReference>
<dbReference type="EC" id="3.1.3.12" evidence="4"/>
<evidence type="ECO:0000256" key="3">
    <source>
        <dbReference type="ARBA" id="ARBA00022801"/>
    </source>
</evidence>
<evidence type="ECO:0000256" key="1">
    <source>
        <dbReference type="ARBA" id="ARBA00005199"/>
    </source>
</evidence>
<dbReference type="InterPro" id="IPR044651">
    <property type="entry name" value="OTSB-like"/>
</dbReference>
<dbReference type="Proteomes" id="UP000516028">
    <property type="component" value="Chromosome"/>
</dbReference>
<dbReference type="InterPro" id="IPR006379">
    <property type="entry name" value="HAD-SF_hydro_IIB"/>
</dbReference>
<keyword evidence="6" id="KW-1185">Reference proteome</keyword>
<comment type="function">
    <text evidence="4">Removes the phosphate from trehalose 6-phosphate to produce free trehalose.</text>
</comment>
<dbReference type="SUPFAM" id="SSF56784">
    <property type="entry name" value="HAD-like"/>
    <property type="match status" value="1"/>
</dbReference>
<dbReference type="CDD" id="cd01627">
    <property type="entry name" value="HAD_TPP"/>
    <property type="match status" value="1"/>
</dbReference>
<comment type="pathway">
    <text evidence="1 4">Glycan biosynthesis; trehalose biosynthesis.</text>
</comment>
<gene>
    <name evidence="5" type="primary">otsB</name>
    <name evidence="5" type="ORF">H9K75_09255</name>
</gene>
<dbReference type="Pfam" id="PF02358">
    <property type="entry name" value="Trehalose_PPase"/>
    <property type="match status" value="1"/>
</dbReference>
<dbReference type="EMBL" id="CP060783">
    <property type="protein sequence ID" value="QNP50010.1"/>
    <property type="molecule type" value="Genomic_DNA"/>
</dbReference>
<dbReference type="KEGG" id="daer:H9K75_09255"/>
<protein>
    <recommendedName>
        <fullName evidence="4">Trehalose 6-phosphate phosphatase</fullName>
        <ecNumber evidence="4">3.1.3.12</ecNumber>
    </recommendedName>
</protein>
<dbReference type="AlphaFoldDB" id="A0A7H0GNZ4"/>
<dbReference type="RefSeq" id="WP_187725550.1">
    <property type="nucleotide sequence ID" value="NZ_CP060783.1"/>
</dbReference>
<proteinExistence type="inferred from homology"/>
<dbReference type="NCBIfam" id="TIGR01484">
    <property type="entry name" value="HAD-SF-IIB"/>
    <property type="match status" value="1"/>
</dbReference>
<comment type="similarity">
    <text evidence="2 4">Belongs to the trehalose phosphatase family.</text>
</comment>
<comment type="cofactor">
    <cofactor evidence="4">
        <name>Mg(2+)</name>
        <dbReference type="ChEBI" id="CHEBI:18420"/>
    </cofactor>
</comment>